<comment type="subcellular location">
    <subcellularLocation>
        <location evidence="9">Cytoplasm</location>
    </subcellularLocation>
</comment>
<evidence type="ECO:0000256" key="2">
    <source>
        <dbReference type="ARBA" id="ARBA00022517"/>
    </source>
</evidence>
<feature type="binding site" evidence="9">
    <location>
        <position position="140"/>
    </location>
    <ligand>
        <name>Zn(2+)</name>
        <dbReference type="ChEBI" id="CHEBI:29105"/>
        <note>catalytic</note>
    </ligand>
</feature>
<feature type="binding site" evidence="9">
    <location>
        <position position="134"/>
    </location>
    <ligand>
        <name>Zn(2+)</name>
        <dbReference type="ChEBI" id="CHEBI:29105"/>
        <note>catalytic</note>
    </ligand>
</feature>
<comment type="cofactor">
    <cofactor evidence="9">
        <name>Zn(2+)</name>
        <dbReference type="ChEBI" id="CHEBI:29105"/>
    </cofactor>
    <text evidence="9">Binds 1 zinc ion.</text>
</comment>
<dbReference type="AlphaFoldDB" id="A0A1G6ALY0"/>
<dbReference type="Pfam" id="PF02130">
    <property type="entry name" value="YbeY"/>
    <property type="match status" value="1"/>
</dbReference>
<dbReference type="Gene3D" id="3.40.390.30">
    <property type="entry name" value="Metalloproteases ('zincins'), catalytic domain"/>
    <property type="match status" value="1"/>
</dbReference>
<gene>
    <name evidence="9" type="primary">ybeY</name>
    <name evidence="10" type="ORF">SAMN02910417_00663</name>
</gene>
<evidence type="ECO:0000313" key="10">
    <source>
        <dbReference type="EMBL" id="SDB09143.1"/>
    </source>
</evidence>
<name>A0A1G6ALY0_EUBOX</name>
<evidence type="ECO:0000256" key="8">
    <source>
        <dbReference type="ARBA" id="ARBA00022833"/>
    </source>
</evidence>
<sequence>MTVHIEEEVEIPFDFDYKQLADRVIEACIDYVNFPFEAEVNILLVDDKMIQEINAKQRNIDKATDVLSFPMLDYEQAGDFSKIEENSDNFHPETGECLLGDIVISVDKVLKQAQNYGHSAKREYAFLITHSMFHLFGYDHMTSKEEEIMFAKQASVLKMLQINR</sequence>
<keyword evidence="11" id="KW-1185">Reference proteome</keyword>
<keyword evidence="2 9" id="KW-0690">Ribosome biogenesis</keyword>
<keyword evidence="6 9" id="KW-0255">Endonuclease</keyword>
<dbReference type="STRING" id="1732.SAMN02910417_00663"/>
<dbReference type="NCBIfam" id="TIGR00043">
    <property type="entry name" value="rRNA maturation RNase YbeY"/>
    <property type="match status" value="1"/>
</dbReference>
<comment type="function">
    <text evidence="9">Single strand-specific metallo-endoribonuclease involved in late-stage 70S ribosome quality control and in maturation of the 3' terminus of the 16S rRNA.</text>
</comment>
<evidence type="ECO:0000256" key="9">
    <source>
        <dbReference type="HAMAP-Rule" id="MF_00009"/>
    </source>
</evidence>
<evidence type="ECO:0000313" key="11">
    <source>
        <dbReference type="Proteomes" id="UP000199228"/>
    </source>
</evidence>
<evidence type="ECO:0000256" key="5">
    <source>
        <dbReference type="ARBA" id="ARBA00022723"/>
    </source>
</evidence>
<keyword evidence="9" id="KW-0963">Cytoplasm</keyword>
<keyword evidence="8 9" id="KW-0862">Zinc</keyword>
<evidence type="ECO:0000256" key="7">
    <source>
        <dbReference type="ARBA" id="ARBA00022801"/>
    </source>
</evidence>
<keyword evidence="3 9" id="KW-0698">rRNA processing</keyword>
<reference evidence="10 11" key="1">
    <citation type="submission" date="2016-10" db="EMBL/GenBank/DDBJ databases">
        <authorList>
            <person name="de Groot N.N."/>
        </authorList>
    </citation>
    <scope>NUCLEOTIDE SEQUENCE [LARGE SCALE GENOMIC DNA]</scope>
    <source>
        <strain evidence="10 11">DSM 3217</strain>
    </source>
</reference>
<dbReference type="PANTHER" id="PTHR46986">
    <property type="entry name" value="ENDORIBONUCLEASE YBEY, CHLOROPLASTIC"/>
    <property type="match status" value="1"/>
</dbReference>
<evidence type="ECO:0000256" key="3">
    <source>
        <dbReference type="ARBA" id="ARBA00022552"/>
    </source>
</evidence>
<dbReference type="OrthoDB" id="9807740at2"/>
<dbReference type="InterPro" id="IPR023091">
    <property type="entry name" value="MetalPrtase_cat_dom_sf_prd"/>
</dbReference>
<keyword evidence="5 9" id="KW-0479">Metal-binding</keyword>
<dbReference type="EC" id="3.1.-.-" evidence="9"/>
<evidence type="ECO:0000256" key="6">
    <source>
        <dbReference type="ARBA" id="ARBA00022759"/>
    </source>
</evidence>
<dbReference type="HAMAP" id="MF_00009">
    <property type="entry name" value="Endoribonucl_YbeY"/>
    <property type="match status" value="1"/>
</dbReference>
<dbReference type="GO" id="GO:0004521">
    <property type="term" value="F:RNA endonuclease activity"/>
    <property type="evidence" value="ECO:0007669"/>
    <property type="project" value="UniProtKB-UniRule"/>
</dbReference>
<organism evidence="10 11">
    <name type="scientific">Eubacterium oxidoreducens</name>
    <dbReference type="NCBI Taxonomy" id="1732"/>
    <lineage>
        <taxon>Bacteria</taxon>
        <taxon>Bacillati</taxon>
        <taxon>Bacillota</taxon>
        <taxon>Clostridia</taxon>
        <taxon>Eubacteriales</taxon>
        <taxon>Eubacteriaceae</taxon>
        <taxon>Eubacterium</taxon>
    </lineage>
</organism>
<accession>A0A1G6ALY0</accession>
<dbReference type="PANTHER" id="PTHR46986:SF1">
    <property type="entry name" value="ENDORIBONUCLEASE YBEY, CHLOROPLASTIC"/>
    <property type="match status" value="1"/>
</dbReference>
<dbReference type="GO" id="GO:0005737">
    <property type="term" value="C:cytoplasm"/>
    <property type="evidence" value="ECO:0007669"/>
    <property type="project" value="UniProtKB-SubCell"/>
</dbReference>
<evidence type="ECO:0000256" key="1">
    <source>
        <dbReference type="ARBA" id="ARBA00010875"/>
    </source>
</evidence>
<dbReference type="GO" id="GO:0006364">
    <property type="term" value="P:rRNA processing"/>
    <property type="evidence" value="ECO:0007669"/>
    <property type="project" value="UniProtKB-UniRule"/>
</dbReference>
<evidence type="ECO:0000256" key="4">
    <source>
        <dbReference type="ARBA" id="ARBA00022722"/>
    </source>
</evidence>
<dbReference type="RefSeq" id="WP_090172185.1">
    <property type="nucleotide sequence ID" value="NZ_FMXR01000006.1"/>
</dbReference>
<keyword evidence="7 9" id="KW-0378">Hydrolase</keyword>
<comment type="similarity">
    <text evidence="1 9">Belongs to the endoribonuclease YbeY family.</text>
</comment>
<feature type="binding site" evidence="9">
    <location>
        <position position="130"/>
    </location>
    <ligand>
        <name>Zn(2+)</name>
        <dbReference type="ChEBI" id="CHEBI:29105"/>
        <note>catalytic</note>
    </ligand>
</feature>
<dbReference type="InterPro" id="IPR002036">
    <property type="entry name" value="YbeY"/>
</dbReference>
<dbReference type="GO" id="GO:0008270">
    <property type="term" value="F:zinc ion binding"/>
    <property type="evidence" value="ECO:0007669"/>
    <property type="project" value="UniProtKB-UniRule"/>
</dbReference>
<proteinExistence type="inferred from homology"/>
<dbReference type="SUPFAM" id="SSF55486">
    <property type="entry name" value="Metalloproteases ('zincins'), catalytic domain"/>
    <property type="match status" value="1"/>
</dbReference>
<dbReference type="GO" id="GO:0004222">
    <property type="term" value="F:metalloendopeptidase activity"/>
    <property type="evidence" value="ECO:0007669"/>
    <property type="project" value="InterPro"/>
</dbReference>
<dbReference type="Proteomes" id="UP000199228">
    <property type="component" value="Unassembled WGS sequence"/>
</dbReference>
<protein>
    <recommendedName>
        <fullName evidence="9">Endoribonuclease YbeY</fullName>
        <ecNumber evidence="9">3.1.-.-</ecNumber>
    </recommendedName>
</protein>
<dbReference type="EMBL" id="FMXR01000006">
    <property type="protein sequence ID" value="SDB09143.1"/>
    <property type="molecule type" value="Genomic_DNA"/>
</dbReference>
<keyword evidence="4 9" id="KW-0540">Nuclease</keyword>